<evidence type="ECO:0000256" key="1">
    <source>
        <dbReference type="ARBA" id="ARBA00008600"/>
    </source>
</evidence>
<name>A0A8J6K0E5_ELECQ</name>
<dbReference type="Pfam" id="PF26093">
    <property type="entry name" value="HTH_TGH"/>
    <property type="match status" value="1"/>
</dbReference>
<dbReference type="InterPro" id="IPR000467">
    <property type="entry name" value="G_patch_dom"/>
</dbReference>
<dbReference type="Proteomes" id="UP000770717">
    <property type="component" value="Unassembled WGS sequence"/>
</dbReference>
<dbReference type="OrthoDB" id="20507at2759"/>
<feature type="compositionally biased region" description="Pro residues" evidence="2">
    <location>
        <begin position="832"/>
        <end position="843"/>
    </location>
</feature>
<dbReference type="Pfam" id="PF07713">
    <property type="entry name" value="DUF1604"/>
    <property type="match status" value="1"/>
</dbReference>
<dbReference type="Pfam" id="PF01585">
    <property type="entry name" value="G-patch"/>
    <property type="match status" value="1"/>
</dbReference>
<accession>A0A8J6K0E5</accession>
<feature type="domain" description="G-patch" evidence="3">
    <location>
        <begin position="152"/>
        <end position="172"/>
    </location>
</feature>
<feature type="compositionally biased region" description="Basic and acidic residues" evidence="2">
    <location>
        <begin position="689"/>
        <end position="721"/>
    </location>
</feature>
<dbReference type="GO" id="GO:0006397">
    <property type="term" value="P:mRNA processing"/>
    <property type="evidence" value="ECO:0007669"/>
    <property type="project" value="InterPro"/>
</dbReference>
<evidence type="ECO:0000259" key="3">
    <source>
        <dbReference type="PROSITE" id="PS50174"/>
    </source>
</evidence>
<comment type="similarity">
    <text evidence="1">Belongs to the GPATCH1 family.</text>
</comment>
<feature type="region of interest" description="Disordered" evidence="2">
    <location>
        <begin position="170"/>
        <end position="206"/>
    </location>
</feature>
<keyword evidence="5" id="KW-1185">Reference proteome</keyword>
<dbReference type="PANTHER" id="PTHR13384">
    <property type="entry name" value="G PATCH DOMAIN-CONTAINING PROTEIN 1"/>
    <property type="match status" value="1"/>
</dbReference>
<protein>
    <recommendedName>
        <fullName evidence="3">G-patch domain-containing protein</fullName>
    </recommendedName>
</protein>
<comment type="caution">
    <text evidence="4">The sequence shown here is derived from an EMBL/GenBank/DDBJ whole genome shotgun (WGS) entry which is preliminary data.</text>
</comment>
<organism evidence="4 5">
    <name type="scientific">Eleutherodactylus coqui</name>
    <name type="common">Puerto Rican coqui</name>
    <dbReference type="NCBI Taxonomy" id="57060"/>
    <lineage>
        <taxon>Eukaryota</taxon>
        <taxon>Metazoa</taxon>
        <taxon>Chordata</taxon>
        <taxon>Craniata</taxon>
        <taxon>Vertebrata</taxon>
        <taxon>Euteleostomi</taxon>
        <taxon>Amphibia</taxon>
        <taxon>Batrachia</taxon>
        <taxon>Anura</taxon>
        <taxon>Neobatrachia</taxon>
        <taxon>Hyloidea</taxon>
        <taxon>Eleutherodactylidae</taxon>
        <taxon>Eleutherodactylinae</taxon>
        <taxon>Eleutherodactylus</taxon>
        <taxon>Eleutherodactylus</taxon>
    </lineage>
</organism>
<dbReference type="GO" id="GO:0003723">
    <property type="term" value="F:RNA binding"/>
    <property type="evidence" value="ECO:0007669"/>
    <property type="project" value="TreeGrafter"/>
</dbReference>
<feature type="compositionally biased region" description="Basic residues" evidence="2">
    <location>
        <begin position="857"/>
        <end position="894"/>
    </location>
</feature>
<evidence type="ECO:0000313" key="4">
    <source>
        <dbReference type="EMBL" id="KAG9474892.1"/>
    </source>
</evidence>
<feature type="compositionally biased region" description="Low complexity" evidence="2">
    <location>
        <begin position="844"/>
        <end position="853"/>
    </location>
</feature>
<evidence type="ECO:0000313" key="5">
    <source>
        <dbReference type="Proteomes" id="UP000770717"/>
    </source>
</evidence>
<reference evidence="4" key="1">
    <citation type="thesis" date="2020" institute="ProQuest LLC" country="789 East Eisenhower Parkway, Ann Arbor, MI, USA">
        <title>Comparative Genomics and Chromosome Evolution.</title>
        <authorList>
            <person name="Mudd A.B."/>
        </authorList>
    </citation>
    <scope>NUCLEOTIDE SEQUENCE</scope>
    <source>
        <strain evidence="4">HN-11 Male</strain>
        <tissue evidence="4">Kidney and liver</tissue>
    </source>
</reference>
<dbReference type="GO" id="GO:0005634">
    <property type="term" value="C:nucleus"/>
    <property type="evidence" value="ECO:0007669"/>
    <property type="project" value="TreeGrafter"/>
</dbReference>
<sequence>MAARDSDGEEDFVNYGKPLEPYEEGEQPKRPIPLQDQTVKDEKGRYKRFHGAFTGGFSAGYFNTVGTKEGWTPSTFVSTRQGRSERQVSRPEDFMDDEDLGEFGIAPNEILTTDDFASKNKDRIREKARELASVTTPIPGATILEDLIAPAKITMGVQLLRQMGWKEGQGVGPRVKRRAQKQKPGGNVKTYGCARPPTGSEESEDEDDYIPENITFAPKDVTPIDFTVKDNVHGLGYRGLNPHQALFGSLDTHINIFSDGSEKTSSLLGDIRHSKGRKVGISGQAFGVGAMEDEDDDIYSIDPLSKYDTVLREEETGDGLFGWTAPKEYKNRKSSSKELQYIGKMLEGFCLATQSTPSKKIYPPPDLPRDYRPVHYFRPVLAENSQNSAVLQAMIGESSLKPDVAPVKEQPAGRHQLNSSQRREMLGEAPLQGPTSVLELLSEKDQERIQDVKHTLEEQRSKAQKLAQEALKKRFQASAVEEKFQQSLLDRQMVPEHAEEFRPFEKNSEKQKRYENYIRSLHKGEKDALESCLDTNMTEWERSREREEFMRSAMLYKPTNSHLSSRFTRGKYEDDTDTVDVPRDQEGDVNDKAAAVKMKMFGKLTRDKFEWHPDRLLCKRFNVPDPYPGSTIIGLPKIKRDKYSVFNFLTIPETQPPTNTIASARPEKLQQSSGNKPKKSSRWDMSGAAEEKKKDSVSEFLSLERSKSEVAKEEPDTKPKDSQSAGAAVVPAQGPSADTDQSPDEEEKRPPIDLFKAIFAESSDEKSSSSDEESDEDPTPVVGADAETSKSEAATSSRAQAPESAAKLLTPPPVPAATEGLEEMDVGEFGPKLPPISGGPPIPSSYSSGSVSEPTKKQKHKKHKEKHKVKKEHKHKKEKKKKHKKQKHKSKQKSRKTDDKSTDTDDSSESPSESENTGDITPRELLKRSVVSSMMILNRANN</sequence>
<dbReference type="EMBL" id="WNTK01000012">
    <property type="protein sequence ID" value="KAG9474891.1"/>
    <property type="molecule type" value="Genomic_DNA"/>
</dbReference>
<dbReference type="InterPro" id="IPR011666">
    <property type="entry name" value="DUF1604"/>
</dbReference>
<gene>
    <name evidence="4" type="ORF">GDO78_003387</name>
</gene>
<dbReference type="EMBL" id="WNTK01000012">
    <property type="protein sequence ID" value="KAG9474892.1"/>
    <property type="molecule type" value="Genomic_DNA"/>
</dbReference>
<dbReference type="PANTHER" id="PTHR13384:SF19">
    <property type="entry name" value="G PATCH DOMAIN-CONTAINING PROTEIN 1"/>
    <property type="match status" value="1"/>
</dbReference>
<proteinExistence type="inferred from homology"/>
<dbReference type="PROSITE" id="PS50174">
    <property type="entry name" value="G_PATCH"/>
    <property type="match status" value="1"/>
</dbReference>
<feature type="region of interest" description="Disordered" evidence="2">
    <location>
        <begin position="1"/>
        <end position="33"/>
    </location>
</feature>
<feature type="region of interest" description="Disordered" evidence="2">
    <location>
        <begin position="654"/>
        <end position="942"/>
    </location>
</feature>
<evidence type="ECO:0000256" key="2">
    <source>
        <dbReference type="SAM" id="MobiDB-lite"/>
    </source>
</evidence>
<dbReference type="AlphaFoldDB" id="A0A8J6K0E5"/>